<dbReference type="HOGENOM" id="CLU_011166_1_1_1"/>
<dbReference type="InterPro" id="IPR013785">
    <property type="entry name" value="Aldolase_TIM"/>
</dbReference>
<dbReference type="EC" id="3.2.1.22" evidence="2"/>
<dbReference type="InterPro" id="IPR019563">
    <property type="entry name" value="GH97_catalytic"/>
</dbReference>
<dbReference type="GO" id="GO:0030246">
    <property type="term" value="F:carbohydrate binding"/>
    <property type="evidence" value="ECO:0007669"/>
    <property type="project" value="InterPro"/>
</dbReference>
<accession>M2M9J1</accession>
<reference evidence="8 9" key="1">
    <citation type="journal article" date="2012" name="PLoS Pathog.">
        <title>Diverse lifestyles and strategies of plant pathogenesis encoded in the genomes of eighteen Dothideomycetes fungi.</title>
        <authorList>
            <person name="Ohm R.A."/>
            <person name="Feau N."/>
            <person name="Henrissat B."/>
            <person name="Schoch C.L."/>
            <person name="Horwitz B.A."/>
            <person name="Barry K.W."/>
            <person name="Condon B.J."/>
            <person name="Copeland A.C."/>
            <person name="Dhillon B."/>
            <person name="Glaser F."/>
            <person name="Hesse C.N."/>
            <person name="Kosti I."/>
            <person name="LaButti K."/>
            <person name="Lindquist E.A."/>
            <person name="Lucas S."/>
            <person name="Salamov A.A."/>
            <person name="Bradshaw R.E."/>
            <person name="Ciuffetti L."/>
            <person name="Hamelin R.C."/>
            <person name="Kema G.H.J."/>
            <person name="Lawrence C."/>
            <person name="Scott J.A."/>
            <person name="Spatafora J.W."/>
            <person name="Turgeon B.G."/>
            <person name="de Wit P.J.G.M."/>
            <person name="Zhong S."/>
            <person name="Goodwin S.B."/>
            <person name="Grigoriev I.V."/>
        </authorList>
    </citation>
    <scope>NUCLEOTIDE SEQUENCE [LARGE SCALE GENOMIC DNA]</scope>
    <source>
        <strain evidence="8 9">UAMH 10762</strain>
    </source>
</reference>
<evidence type="ECO:0000259" key="6">
    <source>
        <dbReference type="Pfam" id="PF14508"/>
    </source>
</evidence>
<dbReference type="PANTHER" id="PTHR35803:SF2">
    <property type="entry name" value="RETAINING ALPHA-GALACTOSIDASE"/>
    <property type="match status" value="1"/>
</dbReference>
<evidence type="ECO:0000256" key="4">
    <source>
        <dbReference type="ARBA" id="ARBA00023295"/>
    </source>
</evidence>
<dbReference type="GO" id="GO:0004557">
    <property type="term" value="F:alpha-galactosidase activity"/>
    <property type="evidence" value="ECO:0007669"/>
    <property type="project" value="UniProtKB-EC"/>
</dbReference>
<dbReference type="Pfam" id="PF14508">
    <property type="entry name" value="GH97_N"/>
    <property type="match status" value="1"/>
</dbReference>
<evidence type="ECO:0000313" key="8">
    <source>
        <dbReference type="EMBL" id="EMC93076.1"/>
    </source>
</evidence>
<dbReference type="InterPro" id="IPR029486">
    <property type="entry name" value="GH97_N"/>
</dbReference>
<dbReference type="Gene3D" id="2.70.98.10">
    <property type="match status" value="1"/>
</dbReference>
<dbReference type="KEGG" id="bcom:BAUCODRAFT_142579"/>
<dbReference type="EMBL" id="KB445561">
    <property type="protein sequence ID" value="EMC93076.1"/>
    <property type="molecule type" value="Genomic_DNA"/>
</dbReference>
<dbReference type="Pfam" id="PF14509">
    <property type="entry name" value="GH97_C"/>
    <property type="match status" value="1"/>
</dbReference>
<dbReference type="InterPro" id="IPR013780">
    <property type="entry name" value="Glyco_hydro_b"/>
</dbReference>
<evidence type="ECO:0000259" key="7">
    <source>
        <dbReference type="Pfam" id="PF14509"/>
    </source>
</evidence>
<evidence type="ECO:0000256" key="1">
    <source>
        <dbReference type="ARBA" id="ARBA00001255"/>
    </source>
</evidence>
<dbReference type="InterPro" id="IPR029483">
    <property type="entry name" value="GH97_C"/>
</dbReference>
<evidence type="ECO:0000259" key="5">
    <source>
        <dbReference type="Pfam" id="PF10566"/>
    </source>
</evidence>
<proteinExistence type="predicted"/>
<dbReference type="Pfam" id="PF10566">
    <property type="entry name" value="Glyco_hydro_97"/>
    <property type="match status" value="1"/>
</dbReference>
<dbReference type="Gene3D" id="3.20.20.70">
    <property type="entry name" value="Aldolase class I"/>
    <property type="match status" value="1"/>
</dbReference>
<protein>
    <recommendedName>
        <fullName evidence="2">alpha-galactosidase</fullName>
        <ecNumber evidence="2">3.2.1.22</ecNumber>
    </recommendedName>
</protein>
<dbReference type="SUPFAM" id="SSF51445">
    <property type="entry name" value="(Trans)glycosidases"/>
    <property type="match status" value="1"/>
</dbReference>
<feature type="domain" description="Glycosyl-hydrolase 97 C-terminal oligomerisation" evidence="7">
    <location>
        <begin position="516"/>
        <end position="551"/>
    </location>
</feature>
<dbReference type="Proteomes" id="UP000011761">
    <property type="component" value="Unassembled WGS sequence"/>
</dbReference>
<dbReference type="InterPro" id="IPR014718">
    <property type="entry name" value="GH-type_carb-bd"/>
</dbReference>
<evidence type="ECO:0000256" key="2">
    <source>
        <dbReference type="ARBA" id="ARBA00012755"/>
    </source>
</evidence>
<dbReference type="InterPro" id="IPR017853">
    <property type="entry name" value="GH"/>
</dbReference>
<sequence length="632" mass="69651">MGLRYANITLGIIRLDGDFSRNLTLQQCIHQGYRLEQYDLLYGKQQHVRAEYAQMTCYFMNRDSEPMHLDLLASDTTFAFRYHFPTSSNISAKYIVAENTTFNIRQSANDFQLLQPYDSPVPKYQTFYQPRNNRTKAHIGETYSATGFGLPAFFYTEADDQSYFVHLKETGFDGRYPISHISNATGANITLAFPDPADGNGMMGSAIPHSILPWSTPWRVLTIGTTARAIVEDTSVTDLAQPSEASNAAFVKPGVSAWSWWSNPNGDTNYTVTESYIDLAANQSWPYVLLDASWDQQTIDGVQVPLAVIHQRAESRGVKLWVWMNSAGVNNNASVVTSGPKDLLWQPSIRRQTMANLKANGVVGLKVDGIQSDKQEMVSYLLDILSDAADAGLMIILHNCMPPHGWERRWPNLLGHEGLIASEYYTNAATDYGSQMPENNVNEAFVRYPIGPADYSPGSFSQGLYPNDSVPTTDAHETALNIIIDSGLRILPDTVQAYERTVSPLIMSMLGAIPFAWDETTFLAGEPGKYFVVAKRAGSVLYLGAINGETTFISNQTHAASADWKPAQGVARDLTLDLWQAGYRVCGNSTVIADSAGSKIANATVGAGWNGSNMIHVHMEPFGGFAARFTLC</sequence>
<keyword evidence="3 8" id="KW-0378">Hydrolase</keyword>
<keyword evidence="4" id="KW-0326">Glycosidase</keyword>
<feature type="domain" description="Glycosyl-hydrolase 97 N-terminal" evidence="6">
    <location>
        <begin position="10"/>
        <end position="242"/>
    </location>
</feature>
<feature type="domain" description="Glycosyl-hydrolase 97 catalytic" evidence="5">
    <location>
        <begin position="259"/>
        <end position="418"/>
    </location>
</feature>
<dbReference type="InterPro" id="IPR052720">
    <property type="entry name" value="Glycosyl_hydrolase_97"/>
</dbReference>
<dbReference type="OrthoDB" id="3938502at2759"/>
<evidence type="ECO:0000256" key="3">
    <source>
        <dbReference type="ARBA" id="ARBA00022801"/>
    </source>
</evidence>
<dbReference type="AlphaFoldDB" id="M2M9J1"/>
<gene>
    <name evidence="8" type="ORF">BAUCODRAFT_142579</name>
</gene>
<keyword evidence="9" id="KW-1185">Reference proteome</keyword>
<dbReference type="Gene3D" id="2.60.40.1180">
    <property type="entry name" value="Golgi alpha-mannosidase II"/>
    <property type="match status" value="1"/>
</dbReference>
<comment type="catalytic activity">
    <reaction evidence="1">
        <text>Hydrolysis of terminal, non-reducing alpha-D-galactose residues in alpha-D-galactosides, including galactose oligosaccharides, galactomannans and galactolipids.</text>
        <dbReference type="EC" id="3.2.1.22"/>
    </reaction>
</comment>
<evidence type="ECO:0000313" key="9">
    <source>
        <dbReference type="Proteomes" id="UP000011761"/>
    </source>
</evidence>
<dbReference type="GeneID" id="19108426"/>
<name>M2M9J1_BAUPA</name>
<organism evidence="8 9">
    <name type="scientific">Baudoinia panamericana (strain UAMH 10762)</name>
    <name type="common">Angels' share fungus</name>
    <name type="synonym">Baudoinia compniacensis (strain UAMH 10762)</name>
    <dbReference type="NCBI Taxonomy" id="717646"/>
    <lineage>
        <taxon>Eukaryota</taxon>
        <taxon>Fungi</taxon>
        <taxon>Dikarya</taxon>
        <taxon>Ascomycota</taxon>
        <taxon>Pezizomycotina</taxon>
        <taxon>Dothideomycetes</taxon>
        <taxon>Dothideomycetidae</taxon>
        <taxon>Mycosphaerellales</taxon>
        <taxon>Teratosphaeriaceae</taxon>
        <taxon>Baudoinia</taxon>
    </lineage>
</organism>
<dbReference type="PANTHER" id="PTHR35803">
    <property type="entry name" value="GLUCAN 1,4-ALPHA-GLUCOSIDASE SUSB-RELATED"/>
    <property type="match status" value="1"/>
</dbReference>
<dbReference type="RefSeq" id="XP_007680273.1">
    <property type="nucleotide sequence ID" value="XM_007682083.1"/>
</dbReference>